<accession>A0A917AAQ6</accession>
<evidence type="ECO:0000313" key="2">
    <source>
        <dbReference type="Proteomes" id="UP000612855"/>
    </source>
</evidence>
<dbReference type="Proteomes" id="UP000612855">
    <property type="component" value="Unassembled WGS sequence"/>
</dbReference>
<gene>
    <name evidence="1" type="ORF">GCM10011360_26180</name>
</gene>
<proteinExistence type="predicted"/>
<reference evidence="2" key="1">
    <citation type="journal article" date="2019" name="Int. J. Syst. Evol. Microbiol.">
        <title>The Global Catalogue of Microorganisms (GCM) 10K type strain sequencing project: providing services to taxonomists for standard genome sequencing and annotation.</title>
        <authorList>
            <consortium name="The Broad Institute Genomics Platform"/>
            <consortium name="The Broad Institute Genome Sequencing Center for Infectious Disease"/>
            <person name="Wu L."/>
            <person name="Ma J."/>
        </authorList>
    </citation>
    <scope>NUCLEOTIDE SEQUENCE [LARGE SCALE GENOMIC DNA]</scope>
    <source>
        <strain evidence="2">CGMCC 1.12664</strain>
    </source>
</reference>
<evidence type="ECO:0000313" key="1">
    <source>
        <dbReference type="EMBL" id="GGE37142.1"/>
    </source>
</evidence>
<name>A0A917AAQ6_9RHOB</name>
<dbReference type="EMBL" id="BMFJ01000001">
    <property type="protein sequence ID" value="GGE37142.1"/>
    <property type="molecule type" value="Genomic_DNA"/>
</dbReference>
<dbReference type="RefSeq" id="WP_188478112.1">
    <property type="nucleotide sequence ID" value="NZ_BMFJ01000001.1"/>
</dbReference>
<sequence length="132" mass="14467">MGLQSELRADTGVLVITIISPPDRDEGDEARALIHSLVDQRRLHAVVLDLSLQQSSILTAARARAFLSRTDRQIARHMPDRTGPFRIAIVSRPGSFGHGMGRMLAGHAYDLAQVQLEQFETLPEAETWAAGA</sequence>
<keyword evidence="2" id="KW-1185">Reference proteome</keyword>
<comment type="caution">
    <text evidence="1">The sequence shown here is derived from an EMBL/GenBank/DDBJ whole genome shotgun (WGS) entry which is preliminary data.</text>
</comment>
<protein>
    <submittedName>
        <fullName evidence="1">Uncharacterized protein</fullName>
    </submittedName>
</protein>
<dbReference type="AlphaFoldDB" id="A0A917AAQ6"/>
<organism evidence="1 2">
    <name type="scientific">Primorskyibacter flagellatus</name>
    <dbReference type="NCBI Taxonomy" id="1387277"/>
    <lineage>
        <taxon>Bacteria</taxon>
        <taxon>Pseudomonadati</taxon>
        <taxon>Pseudomonadota</taxon>
        <taxon>Alphaproteobacteria</taxon>
        <taxon>Rhodobacterales</taxon>
        <taxon>Roseobacteraceae</taxon>
        <taxon>Primorskyibacter</taxon>
    </lineage>
</organism>